<gene>
    <name evidence="1" type="ORF">AVEN_183238_1</name>
</gene>
<comment type="caution">
    <text evidence="1">The sequence shown here is derived from an EMBL/GenBank/DDBJ whole genome shotgun (WGS) entry which is preliminary data.</text>
</comment>
<protein>
    <submittedName>
        <fullName evidence="1">Uncharacterized protein</fullName>
    </submittedName>
</protein>
<sequence length="116" mass="13021">MVFTRLQKSASTIADHLLGRAMFKNNFLYYKFGNFDCFSGGQCFCNDESCQVVCAENDPSVSTSSDGEATKQINTDFSKGYVGWLYWLKSSWRKLRWSLSSLAFFAMQDVSSGASV</sequence>
<proteinExistence type="predicted"/>
<dbReference type="AlphaFoldDB" id="A0A4Y2MJG4"/>
<dbReference type="Proteomes" id="UP000499080">
    <property type="component" value="Unassembled WGS sequence"/>
</dbReference>
<organism evidence="1 2">
    <name type="scientific">Araneus ventricosus</name>
    <name type="common">Orbweaver spider</name>
    <name type="synonym">Epeira ventricosa</name>
    <dbReference type="NCBI Taxonomy" id="182803"/>
    <lineage>
        <taxon>Eukaryota</taxon>
        <taxon>Metazoa</taxon>
        <taxon>Ecdysozoa</taxon>
        <taxon>Arthropoda</taxon>
        <taxon>Chelicerata</taxon>
        <taxon>Arachnida</taxon>
        <taxon>Araneae</taxon>
        <taxon>Araneomorphae</taxon>
        <taxon>Entelegynae</taxon>
        <taxon>Araneoidea</taxon>
        <taxon>Araneidae</taxon>
        <taxon>Araneus</taxon>
    </lineage>
</organism>
<evidence type="ECO:0000313" key="1">
    <source>
        <dbReference type="EMBL" id="GBN25766.1"/>
    </source>
</evidence>
<evidence type="ECO:0000313" key="2">
    <source>
        <dbReference type="Proteomes" id="UP000499080"/>
    </source>
</evidence>
<accession>A0A4Y2MJG4</accession>
<name>A0A4Y2MJG4_ARAVE</name>
<keyword evidence="2" id="KW-1185">Reference proteome</keyword>
<reference evidence="1 2" key="1">
    <citation type="journal article" date="2019" name="Sci. Rep.">
        <title>Orb-weaving spider Araneus ventricosus genome elucidates the spidroin gene catalogue.</title>
        <authorList>
            <person name="Kono N."/>
            <person name="Nakamura H."/>
            <person name="Ohtoshi R."/>
            <person name="Moran D.A.P."/>
            <person name="Shinohara A."/>
            <person name="Yoshida Y."/>
            <person name="Fujiwara M."/>
            <person name="Mori M."/>
            <person name="Tomita M."/>
            <person name="Arakawa K."/>
        </authorList>
    </citation>
    <scope>NUCLEOTIDE SEQUENCE [LARGE SCALE GENOMIC DNA]</scope>
</reference>
<dbReference type="EMBL" id="BGPR01007285">
    <property type="protein sequence ID" value="GBN25766.1"/>
    <property type="molecule type" value="Genomic_DNA"/>
</dbReference>